<dbReference type="SUPFAM" id="SSF109604">
    <property type="entry name" value="HD-domain/PDEase-like"/>
    <property type="match status" value="1"/>
</dbReference>
<dbReference type="InterPro" id="IPR039967">
    <property type="entry name" value="MJ1020-like"/>
</dbReference>
<dbReference type="PANTHER" id="PTHR40517:SF1">
    <property type="entry name" value="METAL-DEPENDENT PHOSPHOHYDROLASE, HD SUPERFAMILY-RELATED"/>
    <property type="match status" value="1"/>
</dbReference>
<dbReference type="SMART" id="SM00471">
    <property type="entry name" value="HDc"/>
    <property type="match status" value="1"/>
</dbReference>
<sequence>MEMRDDARLADEVEKFSHTADTLSLDTKERMRDVVAPKIKAAVAQREAMVAELTSQPVQAPASELAKADPRRVTITQVRNHPHTYAYLDAANNQLKLIGYTEHGRRHAALVGHIGANVLRRLKFSAREIELAEIAGLLHDIGNSINRNDHGQTGALLAKDILSSLDMPIDEIITIMGAIGNHEEERGHAVSTVAAALILADKSDVHRSRVQNSDPTTFDIHDRVNYAATKSFLRVDTEQRRVTLQLTIDTEMASVMDYFEIFLSRMVMCRRAAEFLGSRFGLSINDVSVL</sequence>
<dbReference type="Proteomes" id="UP001428290">
    <property type="component" value="Unassembled WGS sequence"/>
</dbReference>
<gene>
    <name evidence="2" type="ORF">Hgul01_02920</name>
</gene>
<dbReference type="InterPro" id="IPR006674">
    <property type="entry name" value="HD_domain"/>
</dbReference>
<dbReference type="PROSITE" id="PS51831">
    <property type="entry name" value="HD"/>
    <property type="match status" value="1"/>
</dbReference>
<proteinExistence type="predicted"/>
<dbReference type="EMBL" id="BAABRU010000010">
    <property type="protein sequence ID" value="GAA5529116.1"/>
    <property type="molecule type" value="Genomic_DNA"/>
</dbReference>
<evidence type="ECO:0000313" key="3">
    <source>
        <dbReference type="Proteomes" id="UP001428290"/>
    </source>
</evidence>
<dbReference type="PANTHER" id="PTHR40517">
    <property type="entry name" value="METAL-DEPENDENT PHOSPHOHYDROLASE, HD SUPERFAMILY-RELATED"/>
    <property type="match status" value="1"/>
</dbReference>
<dbReference type="Gene3D" id="1.10.3210.10">
    <property type="entry name" value="Hypothetical protein af1432"/>
    <property type="match status" value="1"/>
</dbReference>
<keyword evidence="3" id="KW-1185">Reference proteome</keyword>
<protein>
    <recommendedName>
        <fullName evidence="1">HD domain-containing protein</fullName>
    </recommendedName>
</protein>
<comment type="caution">
    <text evidence="2">The sequence shown here is derived from an EMBL/GenBank/DDBJ whole genome shotgun (WGS) entry which is preliminary data.</text>
</comment>
<organism evidence="2 3">
    <name type="scientific">Herpetosiphon gulosus</name>
    <dbReference type="NCBI Taxonomy" id="1973496"/>
    <lineage>
        <taxon>Bacteria</taxon>
        <taxon>Bacillati</taxon>
        <taxon>Chloroflexota</taxon>
        <taxon>Chloroflexia</taxon>
        <taxon>Herpetosiphonales</taxon>
        <taxon>Herpetosiphonaceae</taxon>
        <taxon>Herpetosiphon</taxon>
    </lineage>
</organism>
<dbReference type="RefSeq" id="WP_345722728.1">
    <property type="nucleotide sequence ID" value="NZ_BAABRU010000010.1"/>
</dbReference>
<name>A0ABP9X2P4_9CHLR</name>
<evidence type="ECO:0000259" key="1">
    <source>
        <dbReference type="PROSITE" id="PS51831"/>
    </source>
</evidence>
<reference evidence="2 3" key="1">
    <citation type="submission" date="2024-02" db="EMBL/GenBank/DDBJ databases">
        <title>Herpetosiphon gulosus NBRC 112829.</title>
        <authorList>
            <person name="Ichikawa N."/>
            <person name="Katano-Makiyama Y."/>
            <person name="Hidaka K."/>
        </authorList>
    </citation>
    <scope>NUCLEOTIDE SEQUENCE [LARGE SCALE GENOMIC DNA]</scope>
    <source>
        <strain evidence="2 3">NBRC 112829</strain>
    </source>
</reference>
<dbReference type="CDD" id="cd00077">
    <property type="entry name" value="HDc"/>
    <property type="match status" value="1"/>
</dbReference>
<accession>A0ABP9X2P4</accession>
<feature type="domain" description="HD" evidence="1">
    <location>
        <begin position="100"/>
        <end position="206"/>
    </location>
</feature>
<dbReference type="InterPro" id="IPR003607">
    <property type="entry name" value="HD/PDEase_dom"/>
</dbReference>
<dbReference type="Pfam" id="PF01966">
    <property type="entry name" value="HD"/>
    <property type="match status" value="1"/>
</dbReference>
<evidence type="ECO:0000313" key="2">
    <source>
        <dbReference type="EMBL" id="GAA5529116.1"/>
    </source>
</evidence>